<proteinExistence type="predicted"/>
<dbReference type="GO" id="GO:0048268">
    <property type="term" value="P:clathrin coat assembly"/>
    <property type="evidence" value="ECO:0007669"/>
    <property type="project" value="TreeGrafter"/>
</dbReference>
<gene>
    <name evidence="1" type="ORF">SUZIE_143570</name>
</gene>
<evidence type="ECO:0000313" key="1">
    <source>
        <dbReference type="EMBL" id="MBZ3877564.1"/>
    </source>
</evidence>
<dbReference type="GO" id="GO:0072583">
    <property type="term" value="P:clathrin-dependent endocytosis"/>
    <property type="evidence" value="ECO:0007669"/>
    <property type="project" value="TreeGrafter"/>
</dbReference>
<dbReference type="SUPFAM" id="SSF103657">
    <property type="entry name" value="BAR/IMD domain-like"/>
    <property type="match status" value="1"/>
</dbReference>
<comment type="caution">
    <text evidence="1">The sequence shown here is derived from an EMBL/GenBank/DDBJ whole genome shotgun (WGS) entry which is preliminary data.</text>
</comment>
<dbReference type="GO" id="GO:0005886">
    <property type="term" value="C:plasma membrane"/>
    <property type="evidence" value="ECO:0007669"/>
    <property type="project" value="TreeGrafter"/>
</dbReference>
<name>A0AA41MSV5_SCICA</name>
<organism evidence="1 2">
    <name type="scientific">Sciurus carolinensis</name>
    <name type="common">Eastern gray squirrel</name>
    <dbReference type="NCBI Taxonomy" id="30640"/>
    <lineage>
        <taxon>Eukaryota</taxon>
        <taxon>Metazoa</taxon>
        <taxon>Chordata</taxon>
        <taxon>Craniata</taxon>
        <taxon>Vertebrata</taxon>
        <taxon>Euteleostomi</taxon>
        <taxon>Mammalia</taxon>
        <taxon>Eutheria</taxon>
        <taxon>Euarchontoglires</taxon>
        <taxon>Glires</taxon>
        <taxon>Rodentia</taxon>
        <taxon>Sciuromorpha</taxon>
        <taxon>Sciuridae</taxon>
        <taxon>Sciurinae</taxon>
        <taxon>Sciurini</taxon>
        <taxon>Sciurus</taxon>
    </lineage>
</organism>
<evidence type="ECO:0000313" key="2">
    <source>
        <dbReference type="Proteomes" id="UP001166674"/>
    </source>
</evidence>
<dbReference type="GO" id="GO:0005905">
    <property type="term" value="C:clathrin-coated pit"/>
    <property type="evidence" value="ECO:0007669"/>
    <property type="project" value="TreeGrafter"/>
</dbReference>
<reference evidence="1" key="1">
    <citation type="submission" date="2020-03" db="EMBL/GenBank/DDBJ databases">
        <title>Studies in the Genomics of Life Span.</title>
        <authorList>
            <person name="Glass D."/>
        </authorList>
    </citation>
    <scope>NUCLEOTIDE SEQUENCE</scope>
    <source>
        <strain evidence="1">SUZIE</strain>
        <tissue evidence="1">Muscle</tissue>
    </source>
</reference>
<dbReference type="PANTHER" id="PTHR23065:SF57">
    <property type="entry name" value="GROWTH ARREST-SPECIFIC PROTEIN 7"/>
    <property type="match status" value="1"/>
</dbReference>
<dbReference type="AlphaFoldDB" id="A0AA41MSV5"/>
<dbReference type="EMBL" id="JAATJV010298118">
    <property type="protein sequence ID" value="MBZ3877564.1"/>
    <property type="molecule type" value="Genomic_DNA"/>
</dbReference>
<dbReference type="Gene3D" id="1.20.1270.60">
    <property type="entry name" value="Arfaptin homology (AH) domain/BAR domain"/>
    <property type="match status" value="1"/>
</dbReference>
<dbReference type="GO" id="GO:0030136">
    <property type="term" value="C:clathrin-coated vesicle"/>
    <property type="evidence" value="ECO:0007669"/>
    <property type="project" value="TreeGrafter"/>
</dbReference>
<protein>
    <submittedName>
        <fullName evidence="1">Growth arrest-specific protein 7</fullName>
    </submittedName>
</protein>
<keyword evidence="2" id="KW-1185">Reference proteome</keyword>
<dbReference type="InterPro" id="IPR027267">
    <property type="entry name" value="AH/BAR_dom_sf"/>
</dbReference>
<dbReference type="GO" id="GO:0048812">
    <property type="term" value="P:neuron projection morphogenesis"/>
    <property type="evidence" value="ECO:0007669"/>
    <property type="project" value="TreeGrafter"/>
</dbReference>
<dbReference type="PANTHER" id="PTHR23065">
    <property type="entry name" value="PROLINE-SERINE-THREONINE PHOSPHATASE INTERACTING PROTEIN 1"/>
    <property type="match status" value="1"/>
</dbReference>
<dbReference type="Proteomes" id="UP001166674">
    <property type="component" value="Unassembled WGS sequence"/>
</dbReference>
<sequence>MNFFENFKKVIKCDHHITDLSKQLTSHYAWVEKAQKALTEQQRDLGMKAQQLNKTKEDIKKAWTKSTQADDELICCVDLYNQVQSKWFKEMVTPTLELEQLELGKVEIIWQHLCQCTQLQHEMDRFNQSTVDPVDQLL</sequence>
<accession>A0AA41MSV5</accession>